<protein>
    <submittedName>
        <fullName evidence="1">Uncharacterized protein</fullName>
    </submittedName>
</protein>
<organism evidence="1">
    <name type="scientific">viral metagenome</name>
    <dbReference type="NCBI Taxonomy" id="1070528"/>
    <lineage>
        <taxon>unclassified sequences</taxon>
        <taxon>metagenomes</taxon>
        <taxon>organismal metagenomes</taxon>
    </lineage>
</organism>
<evidence type="ECO:0000313" key="1">
    <source>
        <dbReference type="EMBL" id="QHT85325.1"/>
    </source>
</evidence>
<reference evidence="1" key="1">
    <citation type="journal article" date="2020" name="Nature">
        <title>Giant virus diversity and host interactions through global metagenomics.</title>
        <authorList>
            <person name="Schulz F."/>
            <person name="Roux S."/>
            <person name="Paez-Espino D."/>
            <person name="Jungbluth S."/>
            <person name="Walsh D.A."/>
            <person name="Denef V.J."/>
            <person name="McMahon K.D."/>
            <person name="Konstantinidis K.T."/>
            <person name="Eloe-Fadrosh E.A."/>
            <person name="Kyrpides N.C."/>
            <person name="Woyke T."/>
        </authorList>
    </citation>
    <scope>NUCLEOTIDE SEQUENCE</scope>
    <source>
        <strain evidence="1">GVMAG-M-3300023184-17</strain>
    </source>
</reference>
<name>A0A6C0HYV6_9ZZZZ</name>
<proteinExistence type="predicted"/>
<sequence>MEFKKVTELVPGTKYKICSNFLTYRGTYTHSVCRGMHSFTKINGRMNFQDYFYNETFYEPIFQKERIQTAMEQRAINKLLQQIIGDASFSW</sequence>
<dbReference type="AlphaFoldDB" id="A0A6C0HYV6"/>
<dbReference type="EMBL" id="MN740041">
    <property type="protein sequence ID" value="QHT85325.1"/>
    <property type="molecule type" value="Genomic_DNA"/>
</dbReference>
<accession>A0A6C0HYV6</accession>